<evidence type="ECO:0008006" key="4">
    <source>
        <dbReference type="Google" id="ProtNLM"/>
    </source>
</evidence>
<dbReference type="InterPro" id="IPR047676">
    <property type="entry name" value="FxLYD_dom"/>
</dbReference>
<organism evidence="2 3">
    <name type="scientific">Paenibacillus sediminis</name>
    <dbReference type="NCBI Taxonomy" id="664909"/>
    <lineage>
        <taxon>Bacteria</taxon>
        <taxon>Bacillati</taxon>
        <taxon>Bacillota</taxon>
        <taxon>Bacilli</taxon>
        <taxon>Bacillales</taxon>
        <taxon>Paenibacillaceae</taxon>
        <taxon>Paenibacillus</taxon>
    </lineage>
</organism>
<comment type="caution">
    <text evidence="2">The sequence shown here is derived from an EMBL/GenBank/DDBJ whole genome shotgun (WGS) entry which is preliminary data.</text>
</comment>
<evidence type="ECO:0000313" key="3">
    <source>
        <dbReference type="Proteomes" id="UP001519273"/>
    </source>
</evidence>
<evidence type="ECO:0000256" key="1">
    <source>
        <dbReference type="SAM" id="SignalP"/>
    </source>
</evidence>
<name>A0ABS4H6I6_9BACL</name>
<gene>
    <name evidence="2" type="ORF">J2Z20_003009</name>
</gene>
<accession>A0ABS4H6I6</accession>
<proteinExistence type="predicted"/>
<feature type="chain" id="PRO_5046034212" description="Phosphodiester glycosidase domain-containing protein" evidence="1">
    <location>
        <begin position="27"/>
        <end position="298"/>
    </location>
</feature>
<keyword evidence="1" id="KW-0732">Signal</keyword>
<keyword evidence="3" id="KW-1185">Reference proteome</keyword>
<dbReference type="RefSeq" id="WP_209851932.1">
    <property type="nucleotide sequence ID" value="NZ_CBCRVE010000004.1"/>
</dbReference>
<dbReference type="EMBL" id="JAGGKP010000010">
    <property type="protein sequence ID" value="MBP1938091.1"/>
    <property type="molecule type" value="Genomic_DNA"/>
</dbReference>
<sequence length="298" mass="32180">MDFIRKMKVVALLVIAVISVASISYAESAKSNKVKVDLPNKPEIWEIHKHLKKEDFDPSTSPSGKMDDSGQDTAVRTLKGFVGPNYATQVNGKSVIVLSNSLNVSKSGNWAVKGLVRNETTSNIGAVTIEAKLISSKGTLLGTVSTKSIVTKIRPGEPAPFEMTSSIPVSKVASVQWITKPTAAQDNISREANIMVDYELAYGQQDYRGFKRNDPPYPYVLATSFDNLSGPIKTAQLVAAWLDETGKVVWIGTASLDSAFKNGVGVDGSATFNNIVVNNSKIAPMLSQIPYTLWVIAK</sequence>
<feature type="signal peptide" evidence="1">
    <location>
        <begin position="1"/>
        <end position="26"/>
    </location>
</feature>
<protein>
    <recommendedName>
        <fullName evidence="4">Phosphodiester glycosidase domain-containing protein</fullName>
    </recommendedName>
</protein>
<reference evidence="2 3" key="1">
    <citation type="submission" date="2021-03" db="EMBL/GenBank/DDBJ databases">
        <title>Genomic Encyclopedia of Type Strains, Phase IV (KMG-IV): sequencing the most valuable type-strain genomes for metagenomic binning, comparative biology and taxonomic classification.</title>
        <authorList>
            <person name="Goeker M."/>
        </authorList>
    </citation>
    <scope>NUCLEOTIDE SEQUENCE [LARGE SCALE GENOMIC DNA]</scope>
    <source>
        <strain evidence="2 3">DSM 23491</strain>
    </source>
</reference>
<dbReference type="Proteomes" id="UP001519273">
    <property type="component" value="Unassembled WGS sequence"/>
</dbReference>
<evidence type="ECO:0000313" key="2">
    <source>
        <dbReference type="EMBL" id="MBP1938091.1"/>
    </source>
</evidence>
<dbReference type="NCBIfam" id="NF038353">
    <property type="entry name" value="FxLYD_dom"/>
    <property type="match status" value="1"/>
</dbReference>